<organism evidence="2 3">
    <name type="scientific">Mucuna pruriens</name>
    <name type="common">Velvet bean</name>
    <name type="synonym">Dolichos pruriens</name>
    <dbReference type="NCBI Taxonomy" id="157652"/>
    <lineage>
        <taxon>Eukaryota</taxon>
        <taxon>Viridiplantae</taxon>
        <taxon>Streptophyta</taxon>
        <taxon>Embryophyta</taxon>
        <taxon>Tracheophyta</taxon>
        <taxon>Spermatophyta</taxon>
        <taxon>Magnoliopsida</taxon>
        <taxon>eudicotyledons</taxon>
        <taxon>Gunneridae</taxon>
        <taxon>Pentapetalae</taxon>
        <taxon>rosids</taxon>
        <taxon>fabids</taxon>
        <taxon>Fabales</taxon>
        <taxon>Fabaceae</taxon>
        <taxon>Papilionoideae</taxon>
        <taxon>50 kb inversion clade</taxon>
        <taxon>NPAAA clade</taxon>
        <taxon>indigoferoid/millettioid clade</taxon>
        <taxon>Phaseoleae</taxon>
        <taxon>Mucuna</taxon>
    </lineage>
</organism>
<protein>
    <submittedName>
        <fullName evidence="2">Uncharacterized protein</fullName>
    </submittedName>
</protein>
<keyword evidence="3" id="KW-1185">Reference proteome</keyword>
<dbReference type="EMBL" id="QJKJ01003982">
    <property type="protein sequence ID" value="RDX96054.1"/>
    <property type="molecule type" value="Genomic_DNA"/>
</dbReference>
<evidence type="ECO:0000313" key="3">
    <source>
        <dbReference type="Proteomes" id="UP000257109"/>
    </source>
</evidence>
<sequence>MTLLPTTTLKKTLATTSVLVSNDSNNGTTANLQENDKIVSTSDPTLFVEIPDYSGFRGGNDGAGYTQQTHQSSQQHSMMPPSHQVHLIDYALPSIVAGLLPIPHSFIIHIALHQQSQIASSASRHAIANTQILTREIPLNNREHVNHFILLRGYLGSNGLYAFPKLLSNTSSSYSPSNLVVDSLYINSIANSTINTFFHFTYFMAQ</sequence>
<reference evidence="2" key="1">
    <citation type="submission" date="2018-05" db="EMBL/GenBank/DDBJ databases">
        <title>Draft genome of Mucuna pruriens seed.</title>
        <authorList>
            <person name="Nnadi N.E."/>
            <person name="Vos R."/>
            <person name="Hasami M.H."/>
            <person name="Devisetty U.K."/>
            <person name="Aguiy J.C."/>
        </authorList>
    </citation>
    <scope>NUCLEOTIDE SEQUENCE [LARGE SCALE GENOMIC DNA]</scope>
    <source>
        <strain evidence="2">JCA_2017</strain>
    </source>
</reference>
<dbReference type="AlphaFoldDB" id="A0A371GZT1"/>
<gene>
    <name evidence="2" type="ORF">CR513_21335</name>
</gene>
<dbReference type="Proteomes" id="UP000257109">
    <property type="component" value="Unassembled WGS sequence"/>
</dbReference>
<feature type="compositionally biased region" description="Low complexity" evidence="1">
    <location>
        <begin position="66"/>
        <end position="79"/>
    </location>
</feature>
<accession>A0A371GZT1</accession>
<comment type="caution">
    <text evidence="2">The sequence shown here is derived from an EMBL/GenBank/DDBJ whole genome shotgun (WGS) entry which is preliminary data.</text>
</comment>
<evidence type="ECO:0000313" key="2">
    <source>
        <dbReference type="EMBL" id="RDX96054.1"/>
    </source>
</evidence>
<feature type="region of interest" description="Disordered" evidence="1">
    <location>
        <begin position="58"/>
        <end position="79"/>
    </location>
</feature>
<proteinExistence type="predicted"/>
<feature type="non-terminal residue" evidence="2">
    <location>
        <position position="1"/>
    </location>
</feature>
<evidence type="ECO:0000256" key="1">
    <source>
        <dbReference type="SAM" id="MobiDB-lite"/>
    </source>
</evidence>
<name>A0A371GZT1_MUCPR</name>